<name>A0A8X6WY81_9ARAC</name>
<evidence type="ECO:0000313" key="1">
    <source>
        <dbReference type="EMBL" id="GFY42910.1"/>
    </source>
</evidence>
<dbReference type="AlphaFoldDB" id="A0A8X6WY81"/>
<comment type="caution">
    <text evidence="1">The sequence shown here is derived from an EMBL/GenBank/DDBJ whole genome shotgun (WGS) entry which is preliminary data.</text>
</comment>
<reference evidence="1" key="1">
    <citation type="submission" date="2020-08" db="EMBL/GenBank/DDBJ databases">
        <title>Multicomponent nature underlies the extraordinary mechanical properties of spider dragline silk.</title>
        <authorList>
            <person name="Kono N."/>
            <person name="Nakamura H."/>
            <person name="Mori M."/>
            <person name="Yoshida Y."/>
            <person name="Ohtoshi R."/>
            <person name="Malay A.D."/>
            <person name="Moran D.A.P."/>
            <person name="Tomita M."/>
            <person name="Numata K."/>
            <person name="Arakawa K."/>
        </authorList>
    </citation>
    <scope>NUCLEOTIDE SEQUENCE</scope>
</reference>
<dbReference type="EMBL" id="BMAV01003380">
    <property type="protein sequence ID" value="GFY42910.1"/>
    <property type="molecule type" value="Genomic_DNA"/>
</dbReference>
<evidence type="ECO:0000313" key="2">
    <source>
        <dbReference type="Proteomes" id="UP000886998"/>
    </source>
</evidence>
<gene>
    <name evidence="1" type="ORF">TNIN_75511</name>
</gene>
<proteinExistence type="predicted"/>
<sequence>MGIVDPTGIGVEDITIYSPPHRARARLCSVSPFHLRLIIHSRNLDGSSPYSFARLGEGVAFEAHLEYHSGAAFQQFPPLCCLRC</sequence>
<organism evidence="1 2">
    <name type="scientific">Trichonephila inaurata madagascariensis</name>
    <dbReference type="NCBI Taxonomy" id="2747483"/>
    <lineage>
        <taxon>Eukaryota</taxon>
        <taxon>Metazoa</taxon>
        <taxon>Ecdysozoa</taxon>
        <taxon>Arthropoda</taxon>
        <taxon>Chelicerata</taxon>
        <taxon>Arachnida</taxon>
        <taxon>Araneae</taxon>
        <taxon>Araneomorphae</taxon>
        <taxon>Entelegynae</taxon>
        <taxon>Araneoidea</taxon>
        <taxon>Nephilidae</taxon>
        <taxon>Trichonephila</taxon>
        <taxon>Trichonephila inaurata</taxon>
    </lineage>
</organism>
<protein>
    <submittedName>
        <fullName evidence="1">Uncharacterized protein</fullName>
    </submittedName>
</protein>
<accession>A0A8X6WY81</accession>
<dbReference type="Proteomes" id="UP000886998">
    <property type="component" value="Unassembled WGS sequence"/>
</dbReference>
<keyword evidence="2" id="KW-1185">Reference proteome</keyword>